<dbReference type="InterPro" id="IPR056125">
    <property type="entry name" value="DUF7708"/>
</dbReference>
<sequence length="802" mass="91708">MSSSGPSQHISSLQRQAVENARSAFLRLPNGDALFQQSIAQADTVPEIMKMATQNYHLFKNKRTTQVLQKLQQNTLWLQNFSGVVDVVVQTQAGIGCPLWAPLKFVLQISKYHTLVVEQIVTMIQTISDSLPRFQIYEKLHPDPILQTALLNVFTDVVEFSLRASLYFRGSALTRLGRIVATSMREELGEIIDRLKTHAKIVDHTAVAAELIRAATFRSALAHEGSEMASRDYQDLRLKFENWLNPPNIKEVYESQIRKKLHGTCQWIWTHPTFLRWDNPSATSTSDRLLYIYGTHGCGKTILAASIVEILKSRSGRVLFFSFAAISWAIDGVDECGESTWPLFERIHNQLASHKAARALLLGRPHLLPEFSTMGVTIEIIPYMTRTDMEVFIEDAVTSSEVLSQPELHEHVVTNLQEKADGMFLWAKLMIDDLRKSSSRSEIMERLRNLPRGLQDAYRLLLARLVHRLDNFELRLARCILSLTIVSRRPLRLEELQYAQALDIRSTLAPSAQLSLHNYLLIEPTQKILRVCGGLINITDGIVRLIHLSIKEFLTRPEEEWSSDDDYAIKKLRVKISESHDSFSSICLDYLELGGYDFPLQDPQIFPLLETRYPFLDYASRFMIHHCNESVVSSTTAITKLSRFLTMETCVSWLEYFAIILIDDGSNGSLMQDLGTLLVWLERDGHAKEFLLRLQGRVKEELSNRQQKYGPSDWRTDQWRTIFDLIEDEGTGDSLPRPEETVDPAFNDSSIETRELIRLLNGTGRLSMHGQVNFFLKLQRQLQRAKALTDPLKVLFRLILQK</sequence>
<dbReference type="Pfam" id="PF24883">
    <property type="entry name" value="NPHP3_N"/>
    <property type="match status" value="1"/>
</dbReference>
<evidence type="ECO:0000313" key="6">
    <source>
        <dbReference type="Proteomes" id="UP000800200"/>
    </source>
</evidence>
<organism evidence="5 6">
    <name type="scientific">Zopfia rhizophila CBS 207.26</name>
    <dbReference type="NCBI Taxonomy" id="1314779"/>
    <lineage>
        <taxon>Eukaryota</taxon>
        <taxon>Fungi</taxon>
        <taxon>Dikarya</taxon>
        <taxon>Ascomycota</taxon>
        <taxon>Pezizomycotina</taxon>
        <taxon>Dothideomycetes</taxon>
        <taxon>Dothideomycetes incertae sedis</taxon>
        <taxon>Zopfiaceae</taxon>
        <taxon>Zopfia</taxon>
    </lineage>
</organism>
<keyword evidence="1" id="KW-0677">Repeat</keyword>
<dbReference type="Gene3D" id="3.40.50.300">
    <property type="entry name" value="P-loop containing nucleotide triphosphate hydrolases"/>
    <property type="match status" value="1"/>
</dbReference>
<evidence type="ECO:0008006" key="7">
    <source>
        <dbReference type="Google" id="ProtNLM"/>
    </source>
</evidence>
<name>A0A6A6EE65_9PEZI</name>
<dbReference type="PANTHER" id="PTHR10039">
    <property type="entry name" value="AMELOGENIN"/>
    <property type="match status" value="1"/>
</dbReference>
<dbReference type="PANTHER" id="PTHR10039:SF14">
    <property type="entry name" value="NACHT DOMAIN-CONTAINING PROTEIN"/>
    <property type="match status" value="1"/>
</dbReference>
<dbReference type="Pfam" id="PF24809">
    <property type="entry name" value="DUF7708"/>
    <property type="match status" value="1"/>
</dbReference>
<evidence type="ECO:0000256" key="1">
    <source>
        <dbReference type="ARBA" id="ARBA00022737"/>
    </source>
</evidence>
<dbReference type="Proteomes" id="UP000800200">
    <property type="component" value="Unassembled WGS sequence"/>
</dbReference>
<dbReference type="InterPro" id="IPR056884">
    <property type="entry name" value="NPHP3-like_N"/>
</dbReference>
<proteinExistence type="predicted"/>
<gene>
    <name evidence="5" type="ORF">K469DRAFT_748014</name>
</gene>
<reference evidence="5" key="1">
    <citation type="journal article" date="2020" name="Stud. Mycol.">
        <title>101 Dothideomycetes genomes: a test case for predicting lifestyles and emergence of pathogens.</title>
        <authorList>
            <person name="Haridas S."/>
            <person name="Albert R."/>
            <person name="Binder M."/>
            <person name="Bloem J."/>
            <person name="Labutti K."/>
            <person name="Salamov A."/>
            <person name="Andreopoulos B."/>
            <person name="Baker S."/>
            <person name="Barry K."/>
            <person name="Bills G."/>
            <person name="Bluhm B."/>
            <person name="Cannon C."/>
            <person name="Castanera R."/>
            <person name="Culley D."/>
            <person name="Daum C."/>
            <person name="Ezra D."/>
            <person name="Gonzalez J."/>
            <person name="Henrissat B."/>
            <person name="Kuo A."/>
            <person name="Liang C."/>
            <person name="Lipzen A."/>
            <person name="Lutzoni F."/>
            <person name="Magnuson J."/>
            <person name="Mondo S."/>
            <person name="Nolan M."/>
            <person name="Ohm R."/>
            <person name="Pangilinan J."/>
            <person name="Park H.-J."/>
            <person name="Ramirez L."/>
            <person name="Alfaro M."/>
            <person name="Sun H."/>
            <person name="Tritt A."/>
            <person name="Yoshinaga Y."/>
            <person name="Zwiers L.-H."/>
            <person name="Turgeon B."/>
            <person name="Goodwin S."/>
            <person name="Spatafora J."/>
            <person name="Crous P."/>
            <person name="Grigoriev I."/>
        </authorList>
    </citation>
    <scope>NUCLEOTIDE SEQUENCE</scope>
    <source>
        <strain evidence="5">CBS 207.26</strain>
    </source>
</reference>
<dbReference type="InterPro" id="IPR027417">
    <property type="entry name" value="P-loop_NTPase"/>
</dbReference>
<dbReference type="InterPro" id="IPR054471">
    <property type="entry name" value="GPIID_WHD"/>
</dbReference>
<dbReference type="Pfam" id="PF22939">
    <property type="entry name" value="WHD_GPIID"/>
    <property type="match status" value="1"/>
</dbReference>
<dbReference type="EMBL" id="ML994621">
    <property type="protein sequence ID" value="KAF2189335.1"/>
    <property type="molecule type" value="Genomic_DNA"/>
</dbReference>
<accession>A0A6A6EE65</accession>
<evidence type="ECO:0000259" key="2">
    <source>
        <dbReference type="Pfam" id="PF22939"/>
    </source>
</evidence>
<protein>
    <recommendedName>
        <fullName evidence="7">NACHT domain-containing protein</fullName>
    </recommendedName>
</protein>
<dbReference type="AlphaFoldDB" id="A0A6A6EE65"/>
<feature type="domain" description="DUF7708" evidence="3">
    <location>
        <begin position="77"/>
        <end position="210"/>
    </location>
</feature>
<dbReference type="SUPFAM" id="SSF52540">
    <property type="entry name" value="P-loop containing nucleoside triphosphate hydrolases"/>
    <property type="match status" value="1"/>
</dbReference>
<evidence type="ECO:0000259" key="4">
    <source>
        <dbReference type="Pfam" id="PF24883"/>
    </source>
</evidence>
<dbReference type="OrthoDB" id="5430339at2759"/>
<keyword evidence="6" id="KW-1185">Reference proteome</keyword>
<evidence type="ECO:0000259" key="3">
    <source>
        <dbReference type="Pfam" id="PF24809"/>
    </source>
</evidence>
<evidence type="ECO:0000313" key="5">
    <source>
        <dbReference type="EMBL" id="KAF2189335.1"/>
    </source>
</evidence>
<feature type="domain" description="GPI inositol-deacylase winged helix" evidence="2">
    <location>
        <begin position="475"/>
        <end position="569"/>
    </location>
</feature>
<feature type="domain" description="Nephrocystin 3-like N-terminal" evidence="4">
    <location>
        <begin position="263"/>
        <end position="324"/>
    </location>
</feature>